<dbReference type="AlphaFoldDB" id="A0A942TUE6"/>
<accession>A0A942TUE6</accession>
<dbReference type="EMBL" id="JAGYPJ010000003">
    <property type="protein sequence ID" value="MBS4202462.1"/>
    <property type="molecule type" value="Genomic_DNA"/>
</dbReference>
<dbReference type="Proteomes" id="UP000682713">
    <property type="component" value="Unassembled WGS sequence"/>
</dbReference>
<keyword evidence="2" id="KW-1185">Reference proteome</keyword>
<comment type="caution">
    <text evidence="1">The sequence shown here is derived from an EMBL/GenBank/DDBJ whole genome shotgun (WGS) entry which is preliminary data.</text>
</comment>
<name>A0A942TUE6_9BACI</name>
<reference evidence="1 2" key="1">
    <citation type="submission" date="2021-05" db="EMBL/GenBank/DDBJ databases">
        <title>Novel Bacillus species.</title>
        <authorList>
            <person name="Liu G."/>
        </authorList>
    </citation>
    <scope>NUCLEOTIDE SEQUENCE [LARGE SCALE GENOMIC DNA]</scope>
    <source>
        <strain evidence="1 2">FJAT-49732</strain>
    </source>
</reference>
<protein>
    <submittedName>
        <fullName evidence="1">Uncharacterized protein</fullName>
    </submittedName>
</protein>
<proteinExistence type="predicted"/>
<organism evidence="1 2">
    <name type="scientific">Lederbergia citrisecunda</name>
    <dbReference type="NCBI Taxonomy" id="2833583"/>
    <lineage>
        <taxon>Bacteria</taxon>
        <taxon>Bacillati</taxon>
        <taxon>Bacillota</taxon>
        <taxon>Bacilli</taxon>
        <taxon>Bacillales</taxon>
        <taxon>Bacillaceae</taxon>
        <taxon>Lederbergia</taxon>
    </lineage>
</organism>
<dbReference type="RefSeq" id="WP_213113250.1">
    <property type="nucleotide sequence ID" value="NZ_JAGYPJ010000003.1"/>
</dbReference>
<evidence type="ECO:0000313" key="2">
    <source>
        <dbReference type="Proteomes" id="UP000682713"/>
    </source>
</evidence>
<evidence type="ECO:0000313" key="1">
    <source>
        <dbReference type="EMBL" id="MBS4202462.1"/>
    </source>
</evidence>
<gene>
    <name evidence="1" type="ORF">KHA93_22935</name>
</gene>
<sequence length="61" mass="6931">MKVKELIEQLQKLDQETEVLISLRKGLRPSGTKPITSLEPVIDQDTNKLGFYAIDVNTEFV</sequence>